<keyword evidence="10" id="KW-1185">Reference proteome</keyword>
<dbReference type="PANTHER" id="PTHR14132">
    <property type="entry name" value="SODIUM/POTASSIUM-TRANSPORTING ATPASE SUBUNIT GAMMA"/>
    <property type="match status" value="1"/>
</dbReference>
<dbReference type="AlphaFoldDB" id="A0AAX7SZY1"/>
<evidence type="ECO:0000256" key="4">
    <source>
        <dbReference type="ARBA" id="ARBA00022692"/>
    </source>
</evidence>
<evidence type="ECO:0000313" key="10">
    <source>
        <dbReference type="Proteomes" id="UP000265100"/>
    </source>
</evidence>
<keyword evidence="6 8" id="KW-0406">Ion transport</keyword>
<feature type="chain" id="PRO_5044046032" description="FXYD domain-containing ion transport regulator" evidence="8">
    <location>
        <begin position="21"/>
        <end position="144"/>
    </location>
</feature>
<evidence type="ECO:0000313" key="9">
    <source>
        <dbReference type="Ensembl" id="ENSACLP00000050053.1"/>
    </source>
</evidence>
<feature type="transmembrane region" description="Helical" evidence="8">
    <location>
        <begin position="40"/>
        <end position="58"/>
    </location>
</feature>
<dbReference type="GO" id="GO:0016020">
    <property type="term" value="C:membrane"/>
    <property type="evidence" value="ECO:0007669"/>
    <property type="project" value="UniProtKB-SubCell"/>
</dbReference>
<accession>A0AAX7SZY1</accession>
<comment type="caution">
    <text evidence="8">Lacks conserved residue(s) required for the propagation of feature annotation.</text>
</comment>
<sequence>MDLVTLVAFSSWLAPALVSAADDDKDYDRDFQYDYESLRIGGLVFAVVLFFLGIAIIAESVPVQRETTQDPGVLMGNQVFEEFNRHRCTTVLLNVAIRWQQILRQRQTIFPRTHEAIYSYIMLQFSFFMFLSPFHGSRYCANII</sequence>
<reference evidence="9" key="3">
    <citation type="submission" date="2025-08" db="UniProtKB">
        <authorList>
            <consortium name="Ensembl"/>
        </authorList>
    </citation>
    <scope>IDENTIFICATION</scope>
</reference>
<evidence type="ECO:0000256" key="8">
    <source>
        <dbReference type="RuleBase" id="RU364131"/>
    </source>
</evidence>
<dbReference type="GO" id="GO:0017080">
    <property type="term" value="F:sodium channel regulator activity"/>
    <property type="evidence" value="ECO:0007669"/>
    <property type="project" value="TreeGrafter"/>
</dbReference>
<dbReference type="InterPro" id="IPR000272">
    <property type="entry name" value="Ion-transport_regulator_FXYD"/>
</dbReference>
<keyword evidence="3 8" id="KW-0813">Transport</keyword>
<dbReference type="GO" id="GO:0043269">
    <property type="term" value="P:regulation of monoatomic ion transport"/>
    <property type="evidence" value="ECO:0007669"/>
    <property type="project" value="InterPro"/>
</dbReference>
<proteinExistence type="inferred from homology"/>
<comment type="similarity">
    <text evidence="2 8">Belongs to the FXYD family.</text>
</comment>
<comment type="subcellular location">
    <subcellularLocation>
        <location evidence="1">Membrane</location>
        <topology evidence="1">Single-pass type I membrane protein</topology>
    </subcellularLocation>
</comment>
<feature type="transmembrane region" description="Helical" evidence="8">
    <location>
        <begin position="116"/>
        <end position="134"/>
    </location>
</feature>
<evidence type="ECO:0000256" key="3">
    <source>
        <dbReference type="ARBA" id="ARBA00022448"/>
    </source>
</evidence>
<keyword evidence="5 8" id="KW-0732">Signal</keyword>
<evidence type="ECO:0000256" key="2">
    <source>
        <dbReference type="ARBA" id="ARBA00005948"/>
    </source>
</evidence>
<name>A0AAX7SZY1_ASTCA</name>
<dbReference type="Ensembl" id="ENSACLT00000092605.1">
    <property type="protein sequence ID" value="ENSACLP00000050053.1"/>
    <property type="gene ID" value="ENSACLG00000001134.2"/>
</dbReference>
<reference evidence="10" key="2">
    <citation type="submission" date="2023-03" db="EMBL/GenBank/DDBJ databases">
        <authorList>
            <consortium name="Wellcome Sanger Institute Data Sharing"/>
        </authorList>
    </citation>
    <scope>NUCLEOTIDE SEQUENCE [LARGE SCALE GENOMIC DNA]</scope>
</reference>
<dbReference type="GO" id="GO:0006811">
    <property type="term" value="P:monoatomic ion transport"/>
    <property type="evidence" value="ECO:0007669"/>
    <property type="project" value="UniProtKB-KW"/>
</dbReference>
<reference evidence="9" key="4">
    <citation type="submission" date="2025-09" db="UniProtKB">
        <authorList>
            <consortium name="Ensembl"/>
        </authorList>
    </citation>
    <scope>IDENTIFICATION</scope>
</reference>
<keyword evidence="7 8" id="KW-0472">Membrane</keyword>
<evidence type="ECO:0000256" key="6">
    <source>
        <dbReference type="ARBA" id="ARBA00023065"/>
    </source>
</evidence>
<dbReference type="CDD" id="cd20324">
    <property type="entry name" value="FXYD6"/>
    <property type="match status" value="1"/>
</dbReference>
<evidence type="ECO:0000256" key="7">
    <source>
        <dbReference type="ARBA" id="ARBA00023136"/>
    </source>
</evidence>
<gene>
    <name evidence="9" type="primary">TGIF2-RAB5IF</name>
</gene>
<feature type="signal peptide" evidence="8">
    <location>
        <begin position="1"/>
        <end position="20"/>
    </location>
</feature>
<reference evidence="9 10" key="1">
    <citation type="submission" date="2018-05" db="EMBL/GenBank/DDBJ databases">
        <authorList>
            <person name="Datahose"/>
        </authorList>
    </citation>
    <scope>NUCLEOTIDE SEQUENCE</scope>
</reference>
<dbReference type="PANTHER" id="PTHR14132:SF15">
    <property type="entry name" value="FXYD DOMAIN-CONTAINING ION TRANSPORT REGULATOR 6-RELATED"/>
    <property type="match status" value="1"/>
</dbReference>
<keyword evidence="4 8" id="KW-0812">Transmembrane</keyword>
<evidence type="ECO:0000256" key="5">
    <source>
        <dbReference type="ARBA" id="ARBA00022729"/>
    </source>
</evidence>
<organism evidence="9 10">
    <name type="scientific">Astatotilapia calliptera</name>
    <name type="common">Eastern happy</name>
    <name type="synonym">Chromis callipterus</name>
    <dbReference type="NCBI Taxonomy" id="8154"/>
    <lineage>
        <taxon>Eukaryota</taxon>
        <taxon>Metazoa</taxon>
        <taxon>Chordata</taxon>
        <taxon>Craniata</taxon>
        <taxon>Vertebrata</taxon>
        <taxon>Euteleostomi</taxon>
        <taxon>Actinopterygii</taxon>
        <taxon>Neopterygii</taxon>
        <taxon>Teleostei</taxon>
        <taxon>Neoteleostei</taxon>
        <taxon>Acanthomorphata</taxon>
        <taxon>Ovalentaria</taxon>
        <taxon>Cichlomorphae</taxon>
        <taxon>Cichliformes</taxon>
        <taxon>Cichlidae</taxon>
        <taxon>African cichlids</taxon>
        <taxon>Pseudocrenilabrinae</taxon>
        <taxon>Haplochromini</taxon>
        <taxon>Astatotilapia</taxon>
    </lineage>
</organism>
<dbReference type="GeneTree" id="ENSGT00940000175477"/>
<dbReference type="Pfam" id="PF02038">
    <property type="entry name" value="ATP1G1_PLM_MAT8"/>
    <property type="match status" value="1"/>
</dbReference>
<dbReference type="Gene3D" id="1.20.5.780">
    <property type="entry name" value="Single helix bin"/>
    <property type="match status" value="1"/>
</dbReference>
<evidence type="ECO:0000256" key="1">
    <source>
        <dbReference type="ARBA" id="ARBA00004479"/>
    </source>
</evidence>
<dbReference type="Proteomes" id="UP000265100">
    <property type="component" value="Chromosome 11"/>
</dbReference>
<keyword evidence="8" id="KW-1133">Transmembrane helix</keyword>
<protein>
    <recommendedName>
        <fullName evidence="8">FXYD domain-containing ion transport regulator</fullName>
    </recommendedName>
</protein>